<evidence type="ECO:0000313" key="13">
    <source>
        <dbReference type="Proteomes" id="UP000054166"/>
    </source>
</evidence>
<accession>A0A0C3BAC9</accession>
<reference evidence="12 13" key="1">
    <citation type="submission" date="2014-04" db="EMBL/GenBank/DDBJ databases">
        <authorList>
            <consortium name="DOE Joint Genome Institute"/>
            <person name="Kuo A."/>
            <person name="Tarkka M."/>
            <person name="Buscot F."/>
            <person name="Kohler A."/>
            <person name="Nagy L.G."/>
            <person name="Floudas D."/>
            <person name="Copeland A."/>
            <person name="Barry K.W."/>
            <person name="Cichocki N."/>
            <person name="Veneault-Fourrey C."/>
            <person name="LaButti K."/>
            <person name="Lindquist E.A."/>
            <person name="Lipzen A."/>
            <person name="Lundell T."/>
            <person name="Morin E."/>
            <person name="Murat C."/>
            <person name="Sun H."/>
            <person name="Tunlid A."/>
            <person name="Henrissat B."/>
            <person name="Grigoriev I.V."/>
            <person name="Hibbett D.S."/>
            <person name="Martin F."/>
            <person name="Nordberg H.P."/>
            <person name="Cantor M.N."/>
            <person name="Hua S.X."/>
        </authorList>
    </citation>
    <scope>NUCLEOTIDE SEQUENCE [LARGE SCALE GENOMIC DNA]</scope>
    <source>
        <strain evidence="12 13">F 1598</strain>
    </source>
</reference>
<feature type="transmembrane region" description="Helical" evidence="10">
    <location>
        <begin position="734"/>
        <end position="753"/>
    </location>
</feature>
<feature type="domain" description="Chitin synthase N-terminal" evidence="11">
    <location>
        <begin position="76"/>
        <end position="140"/>
    </location>
</feature>
<dbReference type="STRING" id="765440.A0A0C3BAC9"/>
<evidence type="ECO:0000313" key="12">
    <source>
        <dbReference type="EMBL" id="KIM83238.1"/>
    </source>
</evidence>
<dbReference type="InterPro" id="IPR013616">
    <property type="entry name" value="Chitin_synth_N"/>
</dbReference>
<dbReference type="CDD" id="cd04190">
    <property type="entry name" value="Chitin_synth_C"/>
    <property type="match status" value="1"/>
</dbReference>
<evidence type="ECO:0000256" key="7">
    <source>
        <dbReference type="ARBA" id="ARBA00023316"/>
    </source>
</evidence>
<keyword evidence="10 12" id="KW-0808">Transferase</keyword>
<protein>
    <recommendedName>
        <fullName evidence="2 10">Chitin synthase</fullName>
        <ecNumber evidence="2 10">2.4.1.16</ecNumber>
    </recommendedName>
</protein>
<reference evidence="13" key="2">
    <citation type="submission" date="2015-01" db="EMBL/GenBank/DDBJ databases">
        <title>Evolutionary Origins and Diversification of the Mycorrhizal Mutualists.</title>
        <authorList>
            <consortium name="DOE Joint Genome Institute"/>
            <consortium name="Mycorrhizal Genomics Consortium"/>
            <person name="Kohler A."/>
            <person name="Kuo A."/>
            <person name="Nagy L.G."/>
            <person name="Floudas D."/>
            <person name="Copeland A."/>
            <person name="Barry K.W."/>
            <person name="Cichocki N."/>
            <person name="Veneault-Fourrey C."/>
            <person name="LaButti K."/>
            <person name="Lindquist E.A."/>
            <person name="Lipzen A."/>
            <person name="Lundell T."/>
            <person name="Morin E."/>
            <person name="Murat C."/>
            <person name="Riley R."/>
            <person name="Ohm R."/>
            <person name="Sun H."/>
            <person name="Tunlid A."/>
            <person name="Henrissat B."/>
            <person name="Grigoriev I.V."/>
            <person name="Hibbett D.S."/>
            <person name="Martin F."/>
        </authorList>
    </citation>
    <scope>NUCLEOTIDE SEQUENCE [LARGE SCALE GENOMIC DNA]</scope>
    <source>
        <strain evidence="13">F 1598</strain>
    </source>
</reference>
<dbReference type="GO" id="GO:0071555">
    <property type="term" value="P:cell wall organization"/>
    <property type="evidence" value="ECO:0007669"/>
    <property type="project" value="UniProtKB-KW"/>
</dbReference>
<dbReference type="InParanoid" id="A0A0C3BAC9"/>
<keyword evidence="7 10" id="KW-0961">Cell wall biogenesis/degradation</keyword>
<proteinExistence type="inferred from homology"/>
<evidence type="ECO:0000256" key="2">
    <source>
        <dbReference type="ARBA" id="ARBA00012543"/>
    </source>
</evidence>
<dbReference type="Pfam" id="PF08407">
    <property type="entry name" value="Chitin_synth_1N"/>
    <property type="match status" value="1"/>
</dbReference>
<evidence type="ECO:0000256" key="4">
    <source>
        <dbReference type="ARBA" id="ARBA00022692"/>
    </source>
</evidence>
<feature type="transmembrane region" description="Helical" evidence="10">
    <location>
        <begin position="628"/>
        <end position="648"/>
    </location>
</feature>
<evidence type="ECO:0000256" key="6">
    <source>
        <dbReference type="ARBA" id="ARBA00023136"/>
    </source>
</evidence>
<dbReference type="InterPro" id="IPR029044">
    <property type="entry name" value="Nucleotide-diphossugar_trans"/>
</dbReference>
<keyword evidence="5 10" id="KW-1133">Transmembrane helix</keyword>
<keyword evidence="4 10" id="KW-0812">Transmembrane</keyword>
<dbReference type="AlphaFoldDB" id="A0A0C3BAC9"/>
<evidence type="ECO:0000256" key="9">
    <source>
        <dbReference type="ARBA" id="ARBA00048014"/>
    </source>
</evidence>
<keyword evidence="3 10" id="KW-0328">Glycosyltransferase</keyword>
<comment type="subcellular location">
    <subcellularLocation>
        <location evidence="10">Cell membrane</location>
        <topology evidence="10">Multi-pass membrane protein</topology>
    </subcellularLocation>
    <subcellularLocation>
        <location evidence="1">Membrane</location>
        <topology evidence="1">Multi-pass membrane protein</topology>
    </subcellularLocation>
</comment>
<evidence type="ECO:0000256" key="8">
    <source>
        <dbReference type="ARBA" id="ARBA00024009"/>
    </source>
</evidence>
<feature type="transmembrane region" description="Helical" evidence="10">
    <location>
        <begin position="773"/>
        <end position="799"/>
    </location>
</feature>
<dbReference type="Pfam" id="PF01644">
    <property type="entry name" value="Chitin_synth_1"/>
    <property type="match status" value="1"/>
</dbReference>
<keyword evidence="13" id="KW-1185">Reference proteome</keyword>
<evidence type="ECO:0000256" key="3">
    <source>
        <dbReference type="ARBA" id="ARBA00022676"/>
    </source>
</evidence>
<dbReference type="PANTHER" id="PTHR22914">
    <property type="entry name" value="CHITIN SYNTHASE"/>
    <property type="match status" value="1"/>
</dbReference>
<evidence type="ECO:0000256" key="1">
    <source>
        <dbReference type="ARBA" id="ARBA00004141"/>
    </source>
</evidence>
<dbReference type="EC" id="2.4.1.16" evidence="2 10"/>
<sequence>MQGWDVEKEIYEGPYDQGGYLDEKYADAFGQDVPYPHNDVAEKTPVSTLNHLEPEAPVETRHFGPAPTGRVLRRHKSKKRVQLTNGNLVVDINVPPKMVLPYRGEPEMTKTRYTAVTCGPDAFEKSGFFLRQNENGRRTELFIVITMYNEDEVLFCRTMDGVMRNIAHLCSRKNSQTWGPNAWKKVVVCIVADGRKKTHARVLDCLTLLGVYQPGGHMKNMVNNKQVTAHLFEYTTSFGLDPNLHFKYPDTGIVPTQIILCIKEKNQKKINSHRWFFNAFAPMLQPNVCVLLDVGTRPGKTSIYRLWKAFDANSNVGGACGEIAAYKGKNWKYLLNPLVAAQNFEYKMSNILDKPTESLFGYIGVLPGAFSAYRYIALQNDKNGQGPLASYFKGEVLHGRDTDIFTSNMCTSCFRILCFELVAKTNSNWILKYVKGAIGETDVPDALPEFISQRRRWLNGSFFASAYAIAHIGQIMRSGQSLGRKITLIFETVYNIINMVFAWFSIGNFFLFFVILTSSVEDPSFGMPAIKYFNSIVQYLMASMIIACFLFSMGNKPAAAKLKYKLTSIFFAVLMLYLIFCSIKCAVAAASQGGSTGRVMVLSFLVTYGVYLCSSVIAFDAWHMLTSFGPYLLLSPTYVNILGIYALSNLDDISWGTKQDTTVETDLGAVIQDSHAEVDVEMFTEAADVNSLYEEALFNLKNRKPLPTKGNGLLTNSEREQNAKDYYANVRTNVLLAWVLSNGLLLVGILSAGSTSETFNPNAQLNRTKAYMVFILAFMAITSIIRFIGSTTYLLTYLITG</sequence>
<dbReference type="GO" id="GO:0004100">
    <property type="term" value="F:chitin synthase activity"/>
    <property type="evidence" value="ECO:0007669"/>
    <property type="project" value="UniProtKB-UniRule"/>
</dbReference>
<dbReference type="OrthoDB" id="26569at2759"/>
<dbReference type="Proteomes" id="UP000054166">
    <property type="component" value="Unassembled WGS sequence"/>
</dbReference>
<keyword evidence="6 10" id="KW-0472">Membrane</keyword>
<evidence type="ECO:0000256" key="5">
    <source>
        <dbReference type="ARBA" id="ARBA00022989"/>
    </source>
</evidence>
<comment type="function">
    <text evidence="8 10">Polymerizes chitin, a structural polymer of the cell wall and septum, by transferring the sugar moiety of UDP-GlcNAc to the non-reducing end of the growing chitin polymer.</text>
</comment>
<keyword evidence="10" id="KW-1003">Cell membrane</keyword>
<evidence type="ECO:0000256" key="10">
    <source>
        <dbReference type="RuleBase" id="RU366040"/>
    </source>
</evidence>
<dbReference type="GO" id="GO:0005886">
    <property type="term" value="C:plasma membrane"/>
    <property type="evidence" value="ECO:0007669"/>
    <property type="project" value="UniProtKB-SubCell"/>
</dbReference>
<dbReference type="InterPro" id="IPR004835">
    <property type="entry name" value="Chitin_synth"/>
</dbReference>
<feature type="transmembrane region" description="Helical" evidence="10">
    <location>
        <begin position="599"/>
        <end position="622"/>
    </location>
</feature>
<comment type="similarity">
    <text evidence="10">Belongs to the chitin synthase family.</text>
</comment>
<feature type="transmembrane region" description="Helical" evidence="10">
    <location>
        <begin position="566"/>
        <end position="587"/>
    </location>
</feature>
<dbReference type="EMBL" id="KN832991">
    <property type="protein sequence ID" value="KIM83238.1"/>
    <property type="molecule type" value="Genomic_DNA"/>
</dbReference>
<dbReference type="SUPFAM" id="SSF53448">
    <property type="entry name" value="Nucleotide-diphospho-sugar transferases"/>
    <property type="match status" value="1"/>
</dbReference>
<dbReference type="PANTHER" id="PTHR22914:SF38">
    <property type="entry name" value="CHITIN SYNTHASE 2"/>
    <property type="match status" value="1"/>
</dbReference>
<evidence type="ECO:0000259" key="11">
    <source>
        <dbReference type="Pfam" id="PF08407"/>
    </source>
</evidence>
<gene>
    <name evidence="12" type="ORF">PILCRDRAFT_69608</name>
</gene>
<dbReference type="GO" id="GO:0006031">
    <property type="term" value="P:chitin biosynthetic process"/>
    <property type="evidence" value="ECO:0007669"/>
    <property type="project" value="UniProtKB-UniRule"/>
</dbReference>
<organism evidence="12 13">
    <name type="scientific">Piloderma croceum (strain F 1598)</name>
    <dbReference type="NCBI Taxonomy" id="765440"/>
    <lineage>
        <taxon>Eukaryota</taxon>
        <taxon>Fungi</taxon>
        <taxon>Dikarya</taxon>
        <taxon>Basidiomycota</taxon>
        <taxon>Agaricomycotina</taxon>
        <taxon>Agaricomycetes</taxon>
        <taxon>Agaricomycetidae</taxon>
        <taxon>Atheliales</taxon>
        <taxon>Atheliaceae</taxon>
        <taxon>Piloderma</taxon>
    </lineage>
</organism>
<feature type="transmembrane region" description="Helical" evidence="10">
    <location>
        <begin position="496"/>
        <end position="516"/>
    </location>
</feature>
<feature type="transmembrane region" description="Helical" evidence="10">
    <location>
        <begin position="536"/>
        <end position="554"/>
    </location>
</feature>
<name>A0A0C3BAC9_PILCF</name>
<comment type="catalytic activity">
    <reaction evidence="9 10">
        <text>[(1-&gt;4)-N-acetyl-beta-D-glucosaminyl](n) + UDP-N-acetyl-alpha-D-glucosamine = [(1-&gt;4)-N-acetyl-beta-D-glucosaminyl](n+1) + UDP + H(+)</text>
        <dbReference type="Rhea" id="RHEA:16637"/>
        <dbReference type="Rhea" id="RHEA-COMP:9593"/>
        <dbReference type="Rhea" id="RHEA-COMP:9595"/>
        <dbReference type="ChEBI" id="CHEBI:15378"/>
        <dbReference type="ChEBI" id="CHEBI:17029"/>
        <dbReference type="ChEBI" id="CHEBI:57705"/>
        <dbReference type="ChEBI" id="CHEBI:58223"/>
        <dbReference type="EC" id="2.4.1.16"/>
    </reaction>
</comment>
<dbReference type="HOGENOM" id="CLU_004760_3_1_1"/>
<dbReference type="GO" id="GO:0030428">
    <property type="term" value="C:cell septum"/>
    <property type="evidence" value="ECO:0007669"/>
    <property type="project" value="TreeGrafter"/>
</dbReference>